<accession>A0ABR6GP49</accession>
<comment type="subcellular location">
    <subcellularLocation>
        <location evidence="1">Membrane</location>
        <topology evidence="1">Single-pass membrane protein</topology>
    </subcellularLocation>
</comment>
<dbReference type="Pfam" id="PF04011">
    <property type="entry name" value="LemA"/>
    <property type="match status" value="1"/>
</dbReference>
<evidence type="ECO:0000313" key="7">
    <source>
        <dbReference type="Proteomes" id="UP000574369"/>
    </source>
</evidence>
<comment type="similarity">
    <text evidence="2">Belongs to the LemA family.</text>
</comment>
<evidence type="ECO:0000313" key="6">
    <source>
        <dbReference type="EMBL" id="MBB3193896.1"/>
    </source>
</evidence>
<dbReference type="InterPro" id="IPR023353">
    <property type="entry name" value="LemA-like_dom_sf"/>
</dbReference>
<evidence type="ECO:0000256" key="5">
    <source>
        <dbReference type="ARBA" id="ARBA00023136"/>
    </source>
</evidence>
<evidence type="ECO:0000256" key="4">
    <source>
        <dbReference type="ARBA" id="ARBA00022989"/>
    </source>
</evidence>
<protein>
    <submittedName>
        <fullName evidence="6">LemA protein</fullName>
    </submittedName>
</protein>
<dbReference type="EMBL" id="JACHXO010000002">
    <property type="protein sequence ID" value="MBB3193896.1"/>
    <property type="molecule type" value="Genomic_DNA"/>
</dbReference>
<gene>
    <name evidence="6" type="ORF">FHS28_001281</name>
</gene>
<evidence type="ECO:0000256" key="2">
    <source>
        <dbReference type="ARBA" id="ARBA00008854"/>
    </source>
</evidence>
<keyword evidence="4" id="KW-1133">Transmembrane helix</keyword>
<sequence length="189" mass="20554">MKTSLIVTGVAAALAVAGWMGWSADQLHRKDQLVLARWAEVHAAEQTQFAEVPVVLALVDQKTGLDPGVRAGARARCGSLGEFDNAAALIDDPQRFDRYKQVRAECTGTLFRLLAAAGAEPAVAQDPHVQSLRQSLTRGQADVDAARERYRQALQAYNAGVQRLPTRVAAAVLGYQERPDFVRWATMNS</sequence>
<dbReference type="Gene3D" id="1.20.1440.20">
    <property type="entry name" value="LemA-like domain"/>
    <property type="match status" value="1"/>
</dbReference>
<keyword evidence="7" id="KW-1185">Reference proteome</keyword>
<proteinExistence type="inferred from homology"/>
<comment type="caution">
    <text evidence="6">The sequence shown here is derived from an EMBL/GenBank/DDBJ whole genome shotgun (WGS) entry which is preliminary data.</text>
</comment>
<keyword evidence="5" id="KW-0472">Membrane</keyword>
<dbReference type="RefSeq" id="WP_088449797.1">
    <property type="nucleotide sequence ID" value="NZ_JACHXO010000002.1"/>
</dbReference>
<organism evidence="6 7">
    <name type="scientific">Roseateles terrae</name>
    <dbReference type="NCBI Taxonomy" id="431060"/>
    <lineage>
        <taxon>Bacteria</taxon>
        <taxon>Pseudomonadati</taxon>
        <taxon>Pseudomonadota</taxon>
        <taxon>Betaproteobacteria</taxon>
        <taxon>Burkholderiales</taxon>
        <taxon>Sphaerotilaceae</taxon>
        <taxon>Roseateles</taxon>
    </lineage>
</organism>
<keyword evidence="3" id="KW-0812">Transmembrane</keyword>
<name>A0ABR6GP49_9BURK</name>
<evidence type="ECO:0000256" key="1">
    <source>
        <dbReference type="ARBA" id="ARBA00004167"/>
    </source>
</evidence>
<dbReference type="Proteomes" id="UP000574369">
    <property type="component" value="Unassembled WGS sequence"/>
</dbReference>
<reference evidence="6 7" key="1">
    <citation type="submission" date="2020-08" db="EMBL/GenBank/DDBJ databases">
        <title>Genomic Encyclopedia of Type Strains, Phase III (KMG-III): the genomes of soil and plant-associated and newly described type strains.</title>
        <authorList>
            <person name="Whitman W."/>
        </authorList>
    </citation>
    <scope>NUCLEOTIDE SEQUENCE [LARGE SCALE GENOMIC DNA]</scope>
    <source>
        <strain evidence="6 7">CECT 7247</strain>
    </source>
</reference>
<dbReference type="SUPFAM" id="SSF140478">
    <property type="entry name" value="LemA-like"/>
    <property type="match status" value="1"/>
</dbReference>
<evidence type="ECO:0000256" key="3">
    <source>
        <dbReference type="ARBA" id="ARBA00022692"/>
    </source>
</evidence>
<dbReference type="InterPro" id="IPR007156">
    <property type="entry name" value="MamQ_LemA"/>
</dbReference>